<dbReference type="InterPro" id="IPR029062">
    <property type="entry name" value="Class_I_gatase-like"/>
</dbReference>
<keyword evidence="1" id="KW-0805">Transcription regulation</keyword>
<protein>
    <recommendedName>
        <fullName evidence="4">HTH araC/xylS-type domain-containing protein</fullName>
    </recommendedName>
</protein>
<proteinExistence type="predicted"/>
<accession>A0A166ZLL1</accession>
<keyword evidence="3" id="KW-0804">Transcription</keyword>
<dbReference type="Gene3D" id="3.40.50.880">
    <property type="match status" value="1"/>
</dbReference>
<sequence>MEKGGKKCYVIWTFFNDFWSCRVKKRPHFSLLLLPEFSLLPYASFLDKLRFSSDEADFSSQKYCSWTSYALDKDLVASSCGSMHKVTSLSNEDNLTPFYQSDFIVVFGGRNISSAIDKAQTLKPLIKKAYALGAHLVSIDNAVFSFAQSGMLSDQKVTVHWRHHQQFLAMFPRLNLAKDLLFETQNRITTCVGGTATVELAIELISTYLGKPQANKGLADMIIEQPRLNQLEPNFADIPNVNDPILNKALIHIFESIAHRQTIEDIANRTGISRRQLDRKMEKQFQCSASQYLHQLKMKQARWLLLNTPQSVSQIAESVGFDNLEYFRQAFKRFFNKTPSKVRDEASQ</sequence>
<evidence type="ECO:0000256" key="2">
    <source>
        <dbReference type="ARBA" id="ARBA00023125"/>
    </source>
</evidence>
<dbReference type="PROSITE" id="PS01124">
    <property type="entry name" value="HTH_ARAC_FAMILY_2"/>
    <property type="match status" value="1"/>
</dbReference>
<dbReference type="InterPro" id="IPR018062">
    <property type="entry name" value="HTH_AraC-typ_CS"/>
</dbReference>
<dbReference type="PATRIC" id="fig|1365251.3.peg.5213"/>
<dbReference type="PANTHER" id="PTHR43280:SF2">
    <property type="entry name" value="HTH-TYPE TRANSCRIPTIONAL REGULATOR EXSA"/>
    <property type="match status" value="1"/>
</dbReference>
<evidence type="ECO:0000313" key="5">
    <source>
        <dbReference type="EMBL" id="KZN44441.1"/>
    </source>
</evidence>
<name>A0A166ZLL1_9GAMM</name>
<evidence type="ECO:0000256" key="3">
    <source>
        <dbReference type="ARBA" id="ARBA00023163"/>
    </source>
</evidence>
<dbReference type="SUPFAM" id="SSF46689">
    <property type="entry name" value="Homeodomain-like"/>
    <property type="match status" value="2"/>
</dbReference>
<gene>
    <name evidence="5" type="ORF">N476_05450</name>
</gene>
<dbReference type="OrthoDB" id="282744at2"/>
<evidence type="ECO:0000313" key="6">
    <source>
        <dbReference type="Proteomes" id="UP000076503"/>
    </source>
</evidence>
<dbReference type="PANTHER" id="PTHR43280">
    <property type="entry name" value="ARAC-FAMILY TRANSCRIPTIONAL REGULATOR"/>
    <property type="match status" value="1"/>
</dbReference>
<evidence type="ECO:0000256" key="1">
    <source>
        <dbReference type="ARBA" id="ARBA00023015"/>
    </source>
</evidence>
<dbReference type="Proteomes" id="UP000076503">
    <property type="component" value="Unassembled WGS sequence"/>
</dbReference>
<dbReference type="SUPFAM" id="SSF52317">
    <property type="entry name" value="Class I glutamine amidotransferase-like"/>
    <property type="match status" value="1"/>
</dbReference>
<dbReference type="AlphaFoldDB" id="A0A166ZLL1"/>
<dbReference type="GO" id="GO:0003700">
    <property type="term" value="F:DNA-binding transcription factor activity"/>
    <property type="evidence" value="ECO:0007669"/>
    <property type="project" value="InterPro"/>
</dbReference>
<organism evidence="5 6">
    <name type="scientific">Pseudoalteromonas luteoviolacea H33</name>
    <dbReference type="NCBI Taxonomy" id="1365251"/>
    <lineage>
        <taxon>Bacteria</taxon>
        <taxon>Pseudomonadati</taxon>
        <taxon>Pseudomonadota</taxon>
        <taxon>Gammaproteobacteria</taxon>
        <taxon>Alteromonadales</taxon>
        <taxon>Pseudoalteromonadaceae</taxon>
        <taxon>Pseudoalteromonas</taxon>
    </lineage>
</organism>
<dbReference type="PROSITE" id="PS00041">
    <property type="entry name" value="HTH_ARAC_FAMILY_1"/>
    <property type="match status" value="1"/>
</dbReference>
<dbReference type="InterPro" id="IPR020449">
    <property type="entry name" value="Tscrpt_reg_AraC-type_HTH"/>
</dbReference>
<comment type="caution">
    <text evidence="5">The sequence shown here is derived from an EMBL/GenBank/DDBJ whole genome shotgun (WGS) entry which is preliminary data.</text>
</comment>
<dbReference type="PRINTS" id="PR00032">
    <property type="entry name" value="HTHARAC"/>
</dbReference>
<feature type="domain" description="HTH araC/xylS-type" evidence="4">
    <location>
        <begin position="247"/>
        <end position="345"/>
    </location>
</feature>
<reference evidence="5 6" key="1">
    <citation type="submission" date="2013-07" db="EMBL/GenBank/DDBJ databases">
        <title>Comparative Genomic and Metabolomic Analysis of Twelve Strains of Pseudoalteromonas luteoviolacea.</title>
        <authorList>
            <person name="Vynne N.G."/>
            <person name="Mansson M."/>
            <person name="Gram L."/>
        </authorList>
    </citation>
    <scope>NUCLEOTIDE SEQUENCE [LARGE SCALE GENOMIC DNA]</scope>
    <source>
        <strain evidence="5 6">H33</strain>
    </source>
</reference>
<evidence type="ECO:0000259" key="4">
    <source>
        <dbReference type="PROSITE" id="PS01124"/>
    </source>
</evidence>
<dbReference type="Pfam" id="PF12833">
    <property type="entry name" value="HTH_18"/>
    <property type="match status" value="1"/>
</dbReference>
<keyword evidence="2" id="KW-0238">DNA-binding</keyword>
<dbReference type="InterPro" id="IPR018060">
    <property type="entry name" value="HTH_AraC"/>
</dbReference>
<dbReference type="EMBL" id="AUXZ01000141">
    <property type="protein sequence ID" value="KZN44441.1"/>
    <property type="molecule type" value="Genomic_DNA"/>
</dbReference>
<dbReference type="SMART" id="SM00342">
    <property type="entry name" value="HTH_ARAC"/>
    <property type="match status" value="1"/>
</dbReference>
<dbReference type="Gene3D" id="1.10.10.60">
    <property type="entry name" value="Homeodomain-like"/>
    <property type="match status" value="1"/>
</dbReference>
<dbReference type="InterPro" id="IPR009057">
    <property type="entry name" value="Homeodomain-like_sf"/>
</dbReference>
<dbReference type="GO" id="GO:0043565">
    <property type="term" value="F:sequence-specific DNA binding"/>
    <property type="evidence" value="ECO:0007669"/>
    <property type="project" value="InterPro"/>
</dbReference>